<sequence>MISKVVVYKIENIKVKQASSSDQHASEPEVMSNGSKNFVFTSPEYPGRNQEIQCREISSKFYTNQMLQSLPFLKNCKLLKKQPKGILESHKTKEKSPKPSKRDTSGRTDIHNRRILRMIKKLYTYLFLYHNDRLRNKRFINIPLAVTLAELKKFAAVYIPGACFGDMAEFLFQFINFNSSDSKPNSVAAQTGADAFNCTHTYTVAKFETLMSSELFRIMIISFMKLRNATPDSVISMRDSQKWEKQYEVNPAKFDDILTNCLYSNLGPKIGRTLEKVYAKCVSFRVGHIA</sequence>
<feature type="region of interest" description="Disordered" evidence="1">
    <location>
        <begin position="87"/>
        <end position="107"/>
    </location>
</feature>
<evidence type="ECO:0000313" key="2">
    <source>
        <dbReference type="EMBL" id="CAI2365118.1"/>
    </source>
</evidence>
<evidence type="ECO:0000313" key="3">
    <source>
        <dbReference type="Proteomes" id="UP001295684"/>
    </source>
</evidence>
<accession>A0AAD1UAJ3</accession>
<evidence type="ECO:0000256" key="1">
    <source>
        <dbReference type="SAM" id="MobiDB-lite"/>
    </source>
</evidence>
<name>A0AAD1UAJ3_EUPCR</name>
<dbReference type="AlphaFoldDB" id="A0AAD1UAJ3"/>
<dbReference type="Proteomes" id="UP001295684">
    <property type="component" value="Unassembled WGS sequence"/>
</dbReference>
<reference evidence="2" key="1">
    <citation type="submission" date="2023-07" db="EMBL/GenBank/DDBJ databases">
        <authorList>
            <consortium name="AG Swart"/>
            <person name="Singh M."/>
            <person name="Singh A."/>
            <person name="Seah K."/>
            <person name="Emmerich C."/>
        </authorList>
    </citation>
    <scope>NUCLEOTIDE SEQUENCE</scope>
    <source>
        <strain evidence="2">DP1</strain>
    </source>
</reference>
<dbReference type="EMBL" id="CAMPGE010006271">
    <property type="protein sequence ID" value="CAI2365118.1"/>
    <property type="molecule type" value="Genomic_DNA"/>
</dbReference>
<protein>
    <submittedName>
        <fullName evidence="2">Uncharacterized protein</fullName>
    </submittedName>
</protein>
<comment type="caution">
    <text evidence="2">The sequence shown here is derived from an EMBL/GenBank/DDBJ whole genome shotgun (WGS) entry which is preliminary data.</text>
</comment>
<organism evidence="2 3">
    <name type="scientific">Euplotes crassus</name>
    <dbReference type="NCBI Taxonomy" id="5936"/>
    <lineage>
        <taxon>Eukaryota</taxon>
        <taxon>Sar</taxon>
        <taxon>Alveolata</taxon>
        <taxon>Ciliophora</taxon>
        <taxon>Intramacronucleata</taxon>
        <taxon>Spirotrichea</taxon>
        <taxon>Hypotrichia</taxon>
        <taxon>Euplotida</taxon>
        <taxon>Euplotidae</taxon>
        <taxon>Moneuplotes</taxon>
    </lineage>
</organism>
<keyword evidence="3" id="KW-1185">Reference proteome</keyword>
<gene>
    <name evidence="2" type="ORF">ECRASSUSDP1_LOCUS6468</name>
</gene>
<proteinExistence type="predicted"/>